<feature type="compositionally biased region" description="Polar residues" evidence="1">
    <location>
        <begin position="110"/>
        <end position="119"/>
    </location>
</feature>
<keyword evidence="3" id="KW-1185">Reference proteome</keyword>
<dbReference type="EMBL" id="ML978187">
    <property type="protein sequence ID" value="KAF2030763.1"/>
    <property type="molecule type" value="Genomic_DNA"/>
</dbReference>
<evidence type="ECO:0000313" key="3">
    <source>
        <dbReference type="Proteomes" id="UP000799777"/>
    </source>
</evidence>
<reference evidence="2" key="1">
    <citation type="journal article" date="2020" name="Stud. Mycol.">
        <title>101 Dothideomycetes genomes: a test case for predicting lifestyles and emergence of pathogens.</title>
        <authorList>
            <person name="Haridas S."/>
            <person name="Albert R."/>
            <person name="Binder M."/>
            <person name="Bloem J."/>
            <person name="Labutti K."/>
            <person name="Salamov A."/>
            <person name="Andreopoulos B."/>
            <person name="Baker S."/>
            <person name="Barry K."/>
            <person name="Bills G."/>
            <person name="Bluhm B."/>
            <person name="Cannon C."/>
            <person name="Castanera R."/>
            <person name="Culley D."/>
            <person name="Daum C."/>
            <person name="Ezra D."/>
            <person name="Gonzalez J."/>
            <person name="Henrissat B."/>
            <person name="Kuo A."/>
            <person name="Liang C."/>
            <person name="Lipzen A."/>
            <person name="Lutzoni F."/>
            <person name="Magnuson J."/>
            <person name="Mondo S."/>
            <person name="Nolan M."/>
            <person name="Ohm R."/>
            <person name="Pangilinan J."/>
            <person name="Park H.-J."/>
            <person name="Ramirez L."/>
            <person name="Alfaro M."/>
            <person name="Sun H."/>
            <person name="Tritt A."/>
            <person name="Yoshinaga Y."/>
            <person name="Zwiers L.-H."/>
            <person name="Turgeon B."/>
            <person name="Goodwin S."/>
            <person name="Spatafora J."/>
            <person name="Crous P."/>
            <person name="Grigoriev I."/>
        </authorList>
    </citation>
    <scope>NUCLEOTIDE SEQUENCE</scope>
    <source>
        <strain evidence="2">CBS 110217</strain>
    </source>
</reference>
<evidence type="ECO:0000313" key="2">
    <source>
        <dbReference type="EMBL" id="KAF2030763.1"/>
    </source>
</evidence>
<protein>
    <submittedName>
        <fullName evidence="2">Uncharacterized protein</fullName>
    </submittedName>
</protein>
<organism evidence="2 3">
    <name type="scientific">Setomelanomma holmii</name>
    <dbReference type="NCBI Taxonomy" id="210430"/>
    <lineage>
        <taxon>Eukaryota</taxon>
        <taxon>Fungi</taxon>
        <taxon>Dikarya</taxon>
        <taxon>Ascomycota</taxon>
        <taxon>Pezizomycotina</taxon>
        <taxon>Dothideomycetes</taxon>
        <taxon>Pleosporomycetidae</taxon>
        <taxon>Pleosporales</taxon>
        <taxon>Pleosporineae</taxon>
        <taxon>Phaeosphaeriaceae</taxon>
        <taxon>Setomelanomma</taxon>
    </lineage>
</organism>
<sequence length="218" mass="23999">METTASAPKDRIQPRLTSRISIKFKKIIDKTRKKLKKRNIDHSEDDPDGTQEKPASTKSSKTSDAPKTATRTHALREYTSKISRQATHDDSSHTAEAVWAARMRQIQAKAASSPTSPKQTTSDDSPSKPASSPSSPQDPTTQRPKAPLKVELCTQTARFPSSHRPAVAQVDPAPNTFPEWNATTLDYLLGLSLSLSTEVQKHHPSRADAVTRMGQDYT</sequence>
<evidence type="ECO:0000256" key="1">
    <source>
        <dbReference type="SAM" id="MobiDB-lite"/>
    </source>
</evidence>
<comment type="caution">
    <text evidence="2">The sequence shown here is derived from an EMBL/GenBank/DDBJ whole genome shotgun (WGS) entry which is preliminary data.</text>
</comment>
<feature type="region of interest" description="Disordered" evidence="1">
    <location>
        <begin position="30"/>
        <end position="147"/>
    </location>
</feature>
<name>A0A9P4H9Y0_9PLEO</name>
<proteinExistence type="predicted"/>
<dbReference type="AlphaFoldDB" id="A0A9P4H9Y0"/>
<feature type="compositionally biased region" description="Low complexity" evidence="1">
    <location>
        <begin position="120"/>
        <end position="141"/>
    </location>
</feature>
<dbReference type="Proteomes" id="UP000799777">
    <property type="component" value="Unassembled WGS sequence"/>
</dbReference>
<feature type="compositionally biased region" description="Polar residues" evidence="1">
    <location>
        <begin position="53"/>
        <end position="71"/>
    </location>
</feature>
<gene>
    <name evidence="2" type="ORF">EK21DRAFT_111634</name>
</gene>
<accession>A0A9P4H9Y0</accession>